<evidence type="ECO:0000313" key="2">
    <source>
        <dbReference type="EMBL" id="MDC3980052.1"/>
    </source>
</evidence>
<dbReference type="InterPro" id="IPR050923">
    <property type="entry name" value="Cell_Proc_Reg/RNA_Proc"/>
</dbReference>
<dbReference type="PANTHER" id="PTHR23308">
    <property type="entry name" value="NUCLEAR INHIBITOR OF PROTEIN PHOSPHATASE-1"/>
    <property type="match status" value="1"/>
</dbReference>
<dbReference type="Pfam" id="PF00498">
    <property type="entry name" value="FHA"/>
    <property type="match status" value="1"/>
</dbReference>
<comment type="caution">
    <text evidence="2">The sequence shown here is derived from an EMBL/GenBank/DDBJ whole genome shotgun (WGS) entry which is preliminary data.</text>
</comment>
<dbReference type="Gene3D" id="2.60.200.20">
    <property type="match status" value="1"/>
</dbReference>
<keyword evidence="3" id="KW-1185">Reference proteome</keyword>
<proteinExistence type="predicted"/>
<dbReference type="SMART" id="SM00240">
    <property type="entry name" value="FHA"/>
    <property type="match status" value="1"/>
</dbReference>
<dbReference type="Proteomes" id="UP001151081">
    <property type="component" value="Unassembled WGS sequence"/>
</dbReference>
<dbReference type="InterPro" id="IPR008984">
    <property type="entry name" value="SMAD_FHA_dom_sf"/>
</dbReference>
<dbReference type="PROSITE" id="PS50006">
    <property type="entry name" value="FHA_DOMAIN"/>
    <property type="match status" value="1"/>
</dbReference>
<evidence type="ECO:0000313" key="3">
    <source>
        <dbReference type="Proteomes" id="UP001151081"/>
    </source>
</evidence>
<reference evidence="2 3" key="1">
    <citation type="submission" date="2021-04" db="EMBL/GenBank/DDBJ databases">
        <title>Genome analysis of Polyangium sp.</title>
        <authorList>
            <person name="Li Y."/>
            <person name="Wang J."/>
        </authorList>
    </citation>
    <scope>NUCLEOTIDE SEQUENCE [LARGE SCALE GENOMIC DNA]</scope>
    <source>
        <strain evidence="2 3">SDU14</strain>
    </source>
</reference>
<feature type="domain" description="FHA" evidence="1">
    <location>
        <begin position="19"/>
        <end position="68"/>
    </location>
</feature>
<gene>
    <name evidence="2" type="ORF">KEG57_06050</name>
</gene>
<evidence type="ECO:0000259" key="1">
    <source>
        <dbReference type="PROSITE" id="PS50006"/>
    </source>
</evidence>
<organism evidence="2 3">
    <name type="scientific">Polyangium jinanense</name>
    <dbReference type="NCBI Taxonomy" id="2829994"/>
    <lineage>
        <taxon>Bacteria</taxon>
        <taxon>Pseudomonadati</taxon>
        <taxon>Myxococcota</taxon>
        <taxon>Polyangia</taxon>
        <taxon>Polyangiales</taxon>
        <taxon>Polyangiaceae</taxon>
        <taxon>Polyangium</taxon>
    </lineage>
</organism>
<dbReference type="RefSeq" id="WP_272417083.1">
    <property type="nucleotide sequence ID" value="NZ_JAGTJJ010000002.1"/>
</dbReference>
<sequence>MAVRLRYLSHELEVPLGQFVIGRSADCQLALDDPLVSRRHALLTVRGDSVTIEDLGSRNGVSLNGTKIEGPQKLSHGDHITIGGQEMVLENIPEEGLSSVPESIAFGHPRSVARSARMPTVAGHEGFETREDFWTDYTTPGVASQQQNTSPTPSVNSANLATVSANAQPDRHVNALSLIGSVADKALAMGRAEEAERILLRSLNDVLQKARDGHAPPVDLASTAAIYAAKLASATGRGIWIDYIFDLYTRIDQLVPGTVVDELYSAVRKVKTLDMGKMRAYTESLRSRSASFGPSERFVQQRLEGLERLGGLK</sequence>
<dbReference type="AlphaFoldDB" id="A0A9X3WXD9"/>
<accession>A0A9X3WXD9</accession>
<dbReference type="EMBL" id="JAGTJJ010000002">
    <property type="protein sequence ID" value="MDC3980052.1"/>
    <property type="molecule type" value="Genomic_DNA"/>
</dbReference>
<name>A0A9X3WXD9_9BACT</name>
<dbReference type="SUPFAM" id="SSF49879">
    <property type="entry name" value="SMAD/FHA domain"/>
    <property type="match status" value="1"/>
</dbReference>
<dbReference type="CDD" id="cd00060">
    <property type="entry name" value="FHA"/>
    <property type="match status" value="1"/>
</dbReference>
<protein>
    <submittedName>
        <fullName evidence="2">FHA domain-containing protein</fullName>
    </submittedName>
</protein>
<dbReference type="InterPro" id="IPR000253">
    <property type="entry name" value="FHA_dom"/>
</dbReference>